<evidence type="ECO:0000313" key="1">
    <source>
        <dbReference type="EMBL" id="CAD6504446.1"/>
    </source>
</evidence>
<comment type="caution">
    <text evidence="1">The sequence shown here is derived from an EMBL/GenBank/DDBJ whole genome shotgun (WGS) entry which is preliminary data.</text>
</comment>
<protein>
    <submittedName>
        <fullName evidence="1">BgTH12-06176</fullName>
    </submittedName>
</protein>
<dbReference type="EMBL" id="CAJHIT010000008">
    <property type="protein sequence ID" value="CAD6504446.1"/>
    <property type="molecule type" value="Genomic_DNA"/>
</dbReference>
<reference evidence="1" key="1">
    <citation type="submission" date="2020-10" db="EMBL/GenBank/DDBJ databases">
        <authorList>
            <person name="Muller C M."/>
        </authorList>
    </citation>
    <scope>NUCLEOTIDE SEQUENCE</scope>
    <source>
        <strain evidence="1">THUN-12</strain>
    </source>
</reference>
<dbReference type="AlphaFoldDB" id="A0A9W4DQC1"/>
<name>A0A9W4DQC1_BLUGR</name>
<accession>A0A9W4DQC1</accession>
<gene>
    <name evidence="1" type="ORF">BGTH12_LOCUS5804</name>
</gene>
<sequence length="115" mass="13366">MLEFFEIESSSSRVDGPWKKAFLTKKTSEYFGSLNVRYEIVVNNHREACGIVIRHRTRRKIAAANYPDKEVADLPNLRIFPEKQIIRIMCIFQQTFPLIPPKVSKSLKRKAPSQT</sequence>
<organism evidence="1 2">
    <name type="scientific">Blumeria graminis f. sp. triticale</name>
    <dbReference type="NCBI Taxonomy" id="1689686"/>
    <lineage>
        <taxon>Eukaryota</taxon>
        <taxon>Fungi</taxon>
        <taxon>Dikarya</taxon>
        <taxon>Ascomycota</taxon>
        <taxon>Pezizomycotina</taxon>
        <taxon>Leotiomycetes</taxon>
        <taxon>Erysiphales</taxon>
        <taxon>Erysiphaceae</taxon>
        <taxon>Blumeria</taxon>
    </lineage>
</organism>
<dbReference type="Proteomes" id="UP000683417">
    <property type="component" value="Unassembled WGS sequence"/>
</dbReference>
<evidence type="ECO:0000313" key="2">
    <source>
        <dbReference type="Proteomes" id="UP000683417"/>
    </source>
</evidence>
<proteinExistence type="predicted"/>